<dbReference type="Ensembl" id="ENSSSCT00045024143.1">
    <property type="protein sequence ID" value="ENSSSCP00045016652.1"/>
    <property type="gene ID" value="ENSSSCG00045014191.1"/>
</dbReference>
<protein>
    <submittedName>
        <fullName evidence="3">Melanoma-associated antigen B10-like</fullName>
    </submittedName>
</protein>
<dbReference type="AlphaFoldDB" id="A0A4X1VES7"/>
<dbReference type="SMART" id="SM01373">
    <property type="entry name" value="MAGE"/>
    <property type="match status" value="1"/>
</dbReference>
<accession>A0A4X1VES7</accession>
<dbReference type="Ensembl" id="ENSSSCT00070047681.1">
    <property type="protein sequence ID" value="ENSSSCP00070040241.1"/>
    <property type="gene ID" value="ENSSSCG00070023901.1"/>
</dbReference>
<feature type="domain" description="MAGE" evidence="2">
    <location>
        <begin position="112"/>
        <end position="311"/>
    </location>
</feature>
<dbReference type="InterPro" id="IPR041899">
    <property type="entry name" value="MAGE_WH2"/>
</dbReference>
<evidence type="ECO:0000313" key="3">
    <source>
        <dbReference type="Ensembl" id="ENSSSCP00070040241.1"/>
    </source>
</evidence>
<dbReference type="Ensembl" id="ENSSSCT00025027708.1">
    <property type="protein sequence ID" value="ENSSSCP00025011738.1"/>
    <property type="gene ID" value="ENSSSCG00025020393.1"/>
</dbReference>
<dbReference type="FunFam" id="1.10.10.1210:FF:000001">
    <property type="entry name" value="melanoma-associated antigen D1"/>
    <property type="match status" value="1"/>
</dbReference>
<evidence type="ECO:0000313" key="4">
    <source>
        <dbReference type="Proteomes" id="UP000314985"/>
    </source>
</evidence>
<dbReference type="Pfam" id="PF12440">
    <property type="entry name" value="MAGE_N"/>
    <property type="match status" value="1"/>
</dbReference>
<dbReference type="InterPro" id="IPR037445">
    <property type="entry name" value="MAGE"/>
</dbReference>
<dbReference type="PANTHER" id="PTHR11736">
    <property type="entry name" value="MELANOMA-ASSOCIATED ANTIGEN MAGE ANTIGEN"/>
    <property type="match status" value="1"/>
</dbReference>
<dbReference type="SMR" id="A0A4X1VES7"/>
<dbReference type="KEGG" id="ssc:110255254"/>
<organism evidence="3 4">
    <name type="scientific">Sus scrofa</name>
    <name type="common">Pig</name>
    <dbReference type="NCBI Taxonomy" id="9823"/>
    <lineage>
        <taxon>Eukaryota</taxon>
        <taxon>Metazoa</taxon>
        <taxon>Chordata</taxon>
        <taxon>Craniata</taxon>
        <taxon>Vertebrata</taxon>
        <taxon>Euteleostomi</taxon>
        <taxon>Mammalia</taxon>
        <taxon>Eutheria</taxon>
        <taxon>Laurasiatheria</taxon>
        <taxon>Artiodactyla</taxon>
        <taxon>Suina</taxon>
        <taxon>Suidae</taxon>
        <taxon>Sus</taxon>
    </lineage>
</organism>
<dbReference type="Proteomes" id="UP000314985">
    <property type="component" value="Unassembled WGS sequence"/>
</dbReference>
<dbReference type="GeneID" id="110255254"/>
<name>A0A4X1VES7_PIG</name>
<dbReference type="Gene3D" id="1.10.10.1200">
    <property type="entry name" value="MAGE homology domain, winged helix WH1 motif"/>
    <property type="match status" value="1"/>
</dbReference>
<dbReference type="Ensembl" id="ENSSSCT00065025892.1">
    <property type="protein sequence ID" value="ENSSSCP00065010616.1"/>
    <property type="gene ID" value="ENSSSCG00065019446.1"/>
</dbReference>
<sequence>MPRGLKSKLRAREKRRQAREEPSGLVEAQAAAPEEEESASSPSAHFKDVPQSSPTTGTPSSLQVSARVRSATMTAAGVSNTRFNEGATNQREERANAIQAQDALEHWPKGPIDKKVAMLVHYLLYKYQMKEPVTKADMLRNVIQMYKNHFYEILRKASDHLELVFGLDVKEVDPNRNTYVLVNKLELSYDSKLSDDREVPKTGLLMTVLGVIFTKGNRATEEQVWEVLNMMGLYAGRNNFIYGEPRKLITKDLVQENYLEYRQVPDSDPPRYEFLWGPRAHAETSKMKVLEFVAKIHDTVPTAFPTWYEEALRDEEERARARAAARARTAAIASARSKAIASSFSGPK</sequence>
<dbReference type="Pfam" id="PF01454">
    <property type="entry name" value="MAGE"/>
    <property type="match status" value="1"/>
</dbReference>
<gene>
    <name evidence="3" type="primary">LOC110255254</name>
</gene>
<dbReference type="InterPro" id="IPR021072">
    <property type="entry name" value="MAGE_N"/>
</dbReference>
<dbReference type="PROSITE" id="PS50838">
    <property type="entry name" value="MAGE"/>
    <property type="match status" value="1"/>
</dbReference>
<dbReference type="Proteomes" id="UP000694570">
    <property type="component" value="Unplaced"/>
</dbReference>
<dbReference type="Proteomes" id="UP000694725">
    <property type="component" value="Unplaced"/>
</dbReference>
<dbReference type="Ensembl" id="ENSSSCT00030015221.1">
    <property type="protein sequence ID" value="ENSSSCP00030006816.1"/>
    <property type="gene ID" value="ENSSSCG00030011097.1"/>
</dbReference>
<feature type="compositionally biased region" description="Basic residues" evidence="1">
    <location>
        <begin position="1"/>
        <end position="17"/>
    </location>
</feature>
<dbReference type="SMART" id="SM01392">
    <property type="entry name" value="MAGE_N"/>
    <property type="match status" value="1"/>
</dbReference>
<dbReference type="Proteomes" id="UP000694720">
    <property type="component" value="Unplaced"/>
</dbReference>
<evidence type="ECO:0000256" key="1">
    <source>
        <dbReference type="SAM" id="MobiDB-lite"/>
    </source>
</evidence>
<proteinExistence type="predicted"/>
<reference evidence="4" key="1">
    <citation type="submission" date="2017-08" db="EMBL/GenBank/DDBJ databases">
        <title>USMARCv1.0.</title>
        <authorList>
            <person name="Hannum G.I."/>
            <person name="Koren S."/>
            <person name="Schroeder S.G."/>
            <person name="Chin S.C."/>
            <person name="Nonneman D.J."/>
            <person name="Becker S.A."/>
            <person name="Rosen B.D."/>
            <person name="Bickhart D.M."/>
            <person name="Putnam N.H."/>
            <person name="Green R.E."/>
            <person name="Tuggle C.K."/>
            <person name="Liu H."/>
            <person name="Rohrer G.A."/>
            <person name="Warr A."/>
            <person name="Hall R."/>
            <person name="Kim K."/>
            <person name="Hume D.A."/>
            <person name="Talbot R."/>
            <person name="Chow W."/>
            <person name="Howe K."/>
            <person name="Schwartz A.S."/>
            <person name="Watson M."/>
            <person name="Archibald A.L."/>
            <person name="Phillippy A.M."/>
            <person name="Smith T.P.L."/>
        </authorList>
    </citation>
    <scope>NUCLEOTIDE SEQUENCE [LARGE SCALE GENOMIC DNA]</scope>
</reference>
<dbReference type="OMA" id="RPRCTQD"/>
<dbReference type="FunFam" id="1.10.10.1200:FF:000007">
    <property type="entry name" value="Melanoma-associated antigen C2"/>
    <property type="match status" value="1"/>
</dbReference>
<feature type="compositionally biased region" description="Low complexity" evidence="1">
    <location>
        <begin position="39"/>
        <end position="61"/>
    </location>
</feature>
<dbReference type="Proteomes" id="UP000694727">
    <property type="component" value="Unplaced"/>
</dbReference>
<evidence type="ECO:0000259" key="2">
    <source>
        <dbReference type="PROSITE" id="PS50838"/>
    </source>
</evidence>
<dbReference type="InterPro" id="IPR002190">
    <property type="entry name" value="MHD_dom"/>
</dbReference>
<dbReference type="Ensembl" id="ENSSSCT00035003428.1">
    <property type="protein sequence ID" value="ENSSSCP00035001159.1"/>
    <property type="gene ID" value="ENSSSCG00035002767.1"/>
</dbReference>
<dbReference type="Gene3D" id="1.10.10.1210">
    <property type="entry name" value="MAGE homology domain, winged helix WH2 motif"/>
    <property type="match status" value="1"/>
</dbReference>
<reference evidence="3" key="2">
    <citation type="submission" date="2025-05" db="UniProtKB">
        <authorList>
            <consortium name="Ensembl"/>
        </authorList>
    </citation>
    <scope>IDENTIFICATION</scope>
</reference>
<dbReference type="RefSeq" id="XP_005673569.1">
    <property type="nucleotide sequence ID" value="XM_005673512.2"/>
</dbReference>
<feature type="region of interest" description="Disordered" evidence="1">
    <location>
        <begin position="1"/>
        <end position="66"/>
    </location>
</feature>
<dbReference type="PANTHER" id="PTHR11736:SF156">
    <property type="entry name" value="MAGE FAMILY MEMBER B10"/>
    <property type="match status" value="1"/>
</dbReference>
<dbReference type="Proteomes" id="UP000694728">
    <property type="component" value="Unplaced"/>
</dbReference>
<dbReference type="OrthoDB" id="205198at2759"/>
<dbReference type="InterPro" id="IPR041898">
    <property type="entry name" value="MAGE_WH1"/>
</dbReference>